<proteinExistence type="predicted"/>
<sequence>MSAALGFFPSHKAAAVRLNSVDSETPDSGSPPPEYRQIWTSAPRYPPPSIPLPTAWPEPPARPSPPVPETPHPEPETRVEIVPKHYLTDKSKPSDILYIDTSPMSRYLATKHSNKLVKIWSTHTNALHTTIKTTSYVQPRPRSREYFVRSHAILSEQNTLIGITTHFGLTLEIWDFSKPGTGNAKKVQTIDEAHRWAASPRDAVHNNHAGLAVYRPKYDRIDCFYFSRHPGAKTPFYSDPSLAIELLKANLPFLPTFPELAYSSDPDNPILVAAAGPRPGDPLRANGTILVAWQLKPVATDKLTQSPTTPHTPSLPLPSTNEDRHKPYRVCVPDHPALRTALPASLAVHGHTAVSVWIPASKSATDVNDAAVPPRLLLLWDLPTNTTRLFPIPGGNAQVAVAPDCGRLVYYDARNDKEGEVVVLDLKLNLGPDNGLDQGGGVNGGKSPTALGFSADRKMLLVGDTSGSVGVYGVEDVKRELGVGNEIAWVDVLDQEIGSVGRAAGKVRVGGMW</sequence>
<protein>
    <submittedName>
        <fullName evidence="2">Uncharacterized protein</fullName>
    </submittedName>
</protein>
<feature type="compositionally biased region" description="Low complexity" evidence="1">
    <location>
        <begin position="303"/>
        <end position="320"/>
    </location>
</feature>
<comment type="caution">
    <text evidence="2">The sequence shown here is derived from an EMBL/GenBank/DDBJ whole genome shotgun (WGS) entry which is preliminary data.</text>
</comment>
<feature type="region of interest" description="Disordered" evidence="1">
    <location>
        <begin position="302"/>
        <end position="324"/>
    </location>
</feature>
<dbReference type="SUPFAM" id="SSF50969">
    <property type="entry name" value="YVTN repeat-like/Quinoprotein amine dehydrogenase"/>
    <property type="match status" value="1"/>
</dbReference>
<evidence type="ECO:0000313" key="2">
    <source>
        <dbReference type="EMBL" id="KAK4141318.1"/>
    </source>
</evidence>
<organism evidence="2 3">
    <name type="scientific">Dichotomopilus funicola</name>
    <dbReference type="NCBI Taxonomy" id="1934379"/>
    <lineage>
        <taxon>Eukaryota</taxon>
        <taxon>Fungi</taxon>
        <taxon>Dikarya</taxon>
        <taxon>Ascomycota</taxon>
        <taxon>Pezizomycotina</taxon>
        <taxon>Sordariomycetes</taxon>
        <taxon>Sordariomycetidae</taxon>
        <taxon>Sordariales</taxon>
        <taxon>Chaetomiaceae</taxon>
        <taxon>Dichotomopilus</taxon>
    </lineage>
</organism>
<dbReference type="Proteomes" id="UP001302676">
    <property type="component" value="Unassembled WGS sequence"/>
</dbReference>
<accession>A0AAN6UY19</accession>
<dbReference type="InterPro" id="IPR011044">
    <property type="entry name" value="Quino_amine_DH_bsu"/>
</dbReference>
<dbReference type="RefSeq" id="XP_062634689.1">
    <property type="nucleotide sequence ID" value="XM_062777984.1"/>
</dbReference>
<reference evidence="2" key="1">
    <citation type="journal article" date="2023" name="Mol. Phylogenet. Evol.">
        <title>Genome-scale phylogeny and comparative genomics of the fungal order Sordariales.</title>
        <authorList>
            <person name="Hensen N."/>
            <person name="Bonometti L."/>
            <person name="Westerberg I."/>
            <person name="Brannstrom I.O."/>
            <person name="Guillou S."/>
            <person name="Cros-Aarteil S."/>
            <person name="Calhoun S."/>
            <person name="Haridas S."/>
            <person name="Kuo A."/>
            <person name="Mondo S."/>
            <person name="Pangilinan J."/>
            <person name="Riley R."/>
            <person name="LaButti K."/>
            <person name="Andreopoulos B."/>
            <person name="Lipzen A."/>
            <person name="Chen C."/>
            <person name="Yan M."/>
            <person name="Daum C."/>
            <person name="Ng V."/>
            <person name="Clum A."/>
            <person name="Steindorff A."/>
            <person name="Ohm R.A."/>
            <person name="Martin F."/>
            <person name="Silar P."/>
            <person name="Natvig D.O."/>
            <person name="Lalanne C."/>
            <person name="Gautier V."/>
            <person name="Ament-Velasquez S.L."/>
            <person name="Kruys A."/>
            <person name="Hutchinson M.I."/>
            <person name="Powell A.J."/>
            <person name="Barry K."/>
            <person name="Miller A.N."/>
            <person name="Grigoriev I.V."/>
            <person name="Debuchy R."/>
            <person name="Gladieux P."/>
            <person name="Hiltunen Thoren M."/>
            <person name="Johannesson H."/>
        </authorList>
    </citation>
    <scope>NUCLEOTIDE SEQUENCE</scope>
    <source>
        <strain evidence="2">CBS 141.50</strain>
    </source>
</reference>
<evidence type="ECO:0000313" key="3">
    <source>
        <dbReference type="Proteomes" id="UP001302676"/>
    </source>
</evidence>
<evidence type="ECO:0000256" key="1">
    <source>
        <dbReference type="SAM" id="MobiDB-lite"/>
    </source>
</evidence>
<feature type="compositionally biased region" description="Pro residues" evidence="1">
    <location>
        <begin position="44"/>
        <end position="70"/>
    </location>
</feature>
<keyword evidence="3" id="KW-1185">Reference proteome</keyword>
<dbReference type="AlphaFoldDB" id="A0AAN6UY19"/>
<name>A0AAN6UY19_9PEZI</name>
<dbReference type="EMBL" id="MU853613">
    <property type="protein sequence ID" value="KAK4141318.1"/>
    <property type="molecule type" value="Genomic_DNA"/>
</dbReference>
<reference evidence="2" key="2">
    <citation type="submission" date="2023-05" db="EMBL/GenBank/DDBJ databases">
        <authorList>
            <consortium name="Lawrence Berkeley National Laboratory"/>
            <person name="Steindorff A."/>
            <person name="Hensen N."/>
            <person name="Bonometti L."/>
            <person name="Westerberg I."/>
            <person name="Brannstrom I.O."/>
            <person name="Guillou S."/>
            <person name="Cros-Aarteil S."/>
            <person name="Calhoun S."/>
            <person name="Haridas S."/>
            <person name="Kuo A."/>
            <person name="Mondo S."/>
            <person name="Pangilinan J."/>
            <person name="Riley R."/>
            <person name="Labutti K."/>
            <person name="Andreopoulos B."/>
            <person name="Lipzen A."/>
            <person name="Chen C."/>
            <person name="Yanf M."/>
            <person name="Daum C."/>
            <person name="Ng V."/>
            <person name="Clum A."/>
            <person name="Ohm R."/>
            <person name="Martin F."/>
            <person name="Silar P."/>
            <person name="Natvig D."/>
            <person name="Lalanne C."/>
            <person name="Gautier V."/>
            <person name="Ament-Velasquez S.L."/>
            <person name="Kruys A."/>
            <person name="Hutchinson M.I."/>
            <person name="Powell A.J."/>
            <person name="Barry K."/>
            <person name="Miller A.N."/>
            <person name="Grigoriev I.V."/>
            <person name="Debuchy R."/>
            <person name="Gladieux P."/>
            <person name="Thoren M.H."/>
            <person name="Johannesson H."/>
        </authorList>
    </citation>
    <scope>NUCLEOTIDE SEQUENCE</scope>
    <source>
        <strain evidence="2">CBS 141.50</strain>
    </source>
</reference>
<feature type="region of interest" description="Disordered" evidence="1">
    <location>
        <begin position="19"/>
        <end position="78"/>
    </location>
</feature>
<gene>
    <name evidence="2" type="ORF">C8A04DRAFT_14152</name>
</gene>
<dbReference type="GeneID" id="87814597"/>